<dbReference type="RefSeq" id="WP_213541133.1">
    <property type="nucleotide sequence ID" value="NZ_AP023418.1"/>
</dbReference>
<keyword evidence="8 10" id="KW-1133">Transmembrane helix</keyword>
<dbReference type="KEGG" id="vcop:MM50RIKEN_23390"/>
<dbReference type="PANTHER" id="PTHR30578">
    <property type="entry name" value="ELECTRON TRANSPORT COMPLEX PROTEIN RNFD"/>
    <property type="match status" value="1"/>
</dbReference>
<comment type="function">
    <text evidence="10">Part of a membrane-bound complex that couples electron transfer with translocation of ions across the membrane.</text>
</comment>
<evidence type="ECO:0000256" key="1">
    <source>
        <dbReference type="ARBA" id="ARBA00022448"/>
    </source>
</evidence>
<dbReference type="EC" id="7.-.-.-" evidence="10"/>
<evidence type="ECO:0000256" key="2">
    <source>
        <dbReference type="ARBA" id="ARBA00022553"/>
    </source>
</evidence>
<sequence>MTDYKNLKLIASSSPHIRSKDNTRSIMLDVIIALLPALVMSIYVFGVRALTMVLVSVAACVFWEWAYRKLLKKPQSIGDLSAVVTGILLAFVCPPTTPVWMLIIGGFFSIVVVKQLYGGIGCNFVNPALVGRAMLLASYASAMTHWVGFGSKLPLVGSTADVVTSSTPMAVMKGIFSAETAEDALAAVNDLTSTFSISDMFIGRIGGSLGETSALALLTGFVYLLLRRVINWQIPVCYIGTVAVLTLISAPAGMSAVDFMLYNVFGGGLMLGAIFMATDYATSPVTKLGQAIFGVGCGLITCFIRRFGSYPEGVCYSILIMNCTTWLLDKYIRPTIYGAIKKDKKEAAAK</sequence>
<dbReference type="NCBIfam" id="TIGR01946">
    <property type="entry name" value="rnfD"/>
    <property type="match status" value="1"/>
</dbReference>
<feature type="transmembrane region" description="Helical" evidence="10">
    <location>
        <begin position="26"/>
        <end position="43"/>
    </location>
</feature>
<organism evidence="11 12">
    <name type="scientific">Vescimonas coprocola</name>
    <dbReference type="NCBI Taxonomy" id="2714355"/>
    <lineage>
        <taxon>Bacteria</taxon>
        <taxon>Bacillati</taxon>
        <taxon>Bacillota</taxon>
        <taxon>Clostridia</taxon>
        <taxon>Eubacteriales</taxon>
        <taxon>Oscillospiraceae</taxon>
        <taxon>Vescimonas</taxon>
    </lineage>
</organism>
<evidence type="ECO:0000256" key="3">
    <source>
        <dbReference type="ARBA" id="ARBA00022630"/>
    </source>
</evidence>
<keyword evidence="2 10" id="KW-0597">Phosphoprotein</keyword>
<gene>
    <name evidence="10 11" type="primary">rnfD</name>
    <name evidence="11" type="ORF">MM50RIKEN_23390</name>
</gene>
<keyword evidence="5 10" id="KW-0812">Transmembrane</keyword>
<feature type="transmembrane region" description="Helical" evidence="10">
    <location>
        <begin position="129"/>
        <end position="149"/>
    </location>
</feature>
<evidence type="ECO:0000256" key="4">
    <source>
        <dbReference type="ARBA" id="ARBA00022643"/>
    </source>
</evidence>
<dbReference type="AlphaFoldDB" id="A0A810QA56"/>
<dbReference type="GO" id="GO:0005886">
    <property type="term" value="C:plasma membrane"/>
    <property type="evidence" value="ECO:0007669"/>
    <property type="project" value="UniProtKB-SubCell"/>
</dbReference>
<evidence type="ECO:0000256" key="7">
    <source>
        <dbReference type="ARBA" id="ARBA00022982"/>
    </source>
</evidence>
<keyword evidence="10" id="KW-1003">Cell membrane</keyword>
<comment type="subunit">
    <text evidence="10">The complex is composed of six subunits: RnfA, RnfB, RnfC, RnfD, RnfE and RnfG.</text>
</comment>
<feature type="transmembrane region" description="Helical" evidence="10">
    <location>
        <begin position="260"/>
        <end position="281"/>
    </location>
</feature>
<comment type="cofactor">
    <cofactor evidence="10">
        <name>FMN</name>
        <dbReference type="ChEBI" id="CHEBI:58210"/>
    </cofactor>
</comment>
<dbReference type="EMBL" id="AP023418">
    <property type="protein sequence ID" value="BCK82576.1"/>
    <property type="molecule type" value="Genomic_DNA"/>
</dbReference>
<evidence type="ECO:0000313" key="11">
    <source>
        <dbReference type="EMBL" id="BCK82576.1"/>
    </source>
</evidence>
<dbReference type="HAMAP" id="MF_00462">
    <property type="entry name" value="RsxD_RnfD"/>
    <property type="match status" value="1"/>
</dbReference>
<dbReference type="Proteomes" id="UP000681035">
    <property type="component" value="Chromosome"/>
</dbReference>
<keyword evidence="12" id="KW-1185">Reference proteome</keyword>
<keyword evidence="9 10" id="KW-0472">Membrane</keyword>
<evidence type="ECO:0000256" key="9">
    <source>
        <dbReference type="ARBA" id="ARBA00023136"/>
    </source>
</evidence>
<comment type="subcellular location">
    <subcellularLocation>
        <location evidence="10">Cell membrane</location>
        <topology evidence="10">Multi-pass membrane protein</topology>
    </subcellularLocation>
</comment>
<dbReference type="GO" id="GO:0055085">
    <property type="term" value="P:transmembrane transport"/>
    <property type="evidence" value="ECO:0007669"/>
    <property type="project" value="InterPro"/>
</dbReference>
<keyword evidence="4 10" id="KW-0288">FMN</keyword>
<proteinExistence type="inferred from homology"/>
<feature type="transmembrane region" description="Helical" evidence="10">
    <location>
        <begin position="201"/>
        <end position="224"/>
    </location>
</feature>
<dbReference type="PANTHER" id="PTHR30578:SF0">
    <property type="entry name" value="ION-TRANSLOCATING OXIDOREDUCTASE COMPLEX SUBUNIT D"/>
    <property type="match status" value="1"/>
</dbReference>
<comment type="caution">
    <text evidence="10">Lacks conserved residue(s) required for the propagation of feature annotation.</text>
</comment>
<protein>
    <recommendedName>
        <fullName evidence="10">Ion-translocating oxidoreductase complex subunit D</fullName>
        <ecNumber evidence="10">7.-.-.-</ecNumber>
    </recommendedName>
    <alternativeName>
        <fullName evidence="10">Rnf electron transport complex subunit D</fullName>
    </alternativeName>
</protein>
<keyword evidence="6 10" id="KW-1278">Translocase</keyword>
<comment type="similarity">
    <text evidence="10">Belongs to the NqrB/RnfD family.</text>
</comment>
<evidence type="ECO:0000256" key="10">
    <source>
        <dbReference type="HAMAP-Rule" id="MF_00462"/>
    </source>
</evidence>
<feature type="transmembrane region" description="Helical" evidence="10">
    <location>
        <begin position="98"/>
        <end position="117"/>
    </location>
</feature>
<keyword evidence="1 10" id="KW-0813">Transport</keyword>
<dbReference type="GO" id="GO:0022900">
    <property type="term" value="P:electron transport chain"/>
    <property type="evidence" value="ECO:0007669"/>
    <property type="project" value="UniProtKB-UniRule"/>
</dbReference>
<evidence type="ECO:0000256" key="8">
    <source>
        <dbReference type="ARBA" id="ARBA00022989"/>
    </source>
</evidence>
<dbReference type="InterPro" id="IPR011303">
    <property type="entry name" value="RnfD_bac"/>
</dbReference>
<evidence type="ECO:0000256" key="5">
    <source>
        <dbReference type="ARBA" id="ARBA00022692"/>
    </source>
</evidence>
<dbReference type="Pfam" id="PF03116">
    <property type="entry name" value="NQR2_RnfD_RnfE"/>
    <property type="match status" value="1"/>
</dbReference>
<evidence type="ECO:0000256" key="6">
    <source>
        <dbReference type="ARBA" id="ARBA00022967"/>
    </source>
</evidence>
<evidence type="ECO:0000313" key="12">
    <source>
        <dbReference type="Proteomes" id="UP000681035"/>
    </source>
</evidence>
<keyword evidence="7 10" id="KW-0249">Electron transport</keyword>
<accession>A0A810QA56</accession>
<name>A0A810QA56_9FIRM</name>
<dbReference type="InterPro" id="IPR004338">
    <property type="entry name" value="NqrB/RnfD"/>
</dbReference>
<feature type="transmembrane region" description="Helical" evidence="10">
    <location>
        <begin position="236"/>
        <end position="254"/>
    </location>
</feature>
<keyword evidence="3 10" id="KW-0285">Flavoprotein</keyword>
<reference evidence="11" key="1">
    <citation type="submission" date="2020-09" db="EMBL/GenBank/DDBJ databases">
        <title>New species isolated from human feces.</title>
        <authorList>
            <person name="Kitahara M."/>
            <person name="Shigeno Y."/>
            <person name="Shime M."/>
            <person name="Matsumoto Y."/>
            <person name="Nakamura S."/>
            <person name="Motooka D."/>
            <person name="Fukuoka S."/>
            <person name="Nishikawa H."/>
            <person name="Benno Y."/>
        </authorList>
    </citation>
    <scope>NUCLEOTIDE SEQUENCE</scope>
    <source>
        <strain evidence="11">MM50</strain>
    </source>
</reference>
<feature type="modified residue" description="FMN phosphoryl threonine" evidence="10">
    <location>
        <position position="167"/>
    </location>
</feature>